<dbReference type="Proteomes" id="UP000186309">
    <property type="component" value="Chromosome"/>
</dbReference>
<dbReference type="SUPFAM" id="SSF52172">
    <property type="entry name" value="CheY-like"/>
    <property type="match status" value="1"/>
</dbReference>
<dbReference type="Gene3D" id="3.30.565.10">
    <property type="entry name" value="Histidine kinase-like ATPase, C-terminal domain"/>
    <property type="match status" value="1"/>
</dbReference>
<dbReference type="PROSITE" id="PS50110">
    <property type="entry name" value="RESPONSE_REGULATORY"/>
    <property type="match status" value="1"/>
</dbReference>
<dbReference type="GO" id="GO:0005524">
    <property type="term" value="F:ATP binding"/>
    <property type="evidence" value="ECO:0007669"/>
    <property type="project" value="UniProtKB-KW"/>
</dbReference>
<dbReference type="KEGG" id="pbor:BSF38_01973"/>
<feature type="domain" description="PAC" evidence="13">
    <location>
        <begin position="213"/>
        <end position="265"/>
    </location>
</feature>
<dbReference type="InterPro" id="IPR000700">
    <property type="entry name" value="PAS-assoc_C"/>
</dbReference>
<dbReference type="Pfam" id="PF00072">
    <property type="entry name" value="Response_reg"/>
    <property type="match status" value="1"/>
</dbReference>
<proteinExistence type="predicted"/>
<feature type="modified residue" description="4-aspartylphosphate" evidence="9">
    <location>
        <position position="57"/>
    </location>
</feature>
<dbReference type="InterPro" id="IPR013656">
    <property type="entry name" value="PAS_4"/>
</dbReference>
<keyword evidence="7" id="KW-0067">ATP-binding</keyword>
<dbReference type="Pfam" id="PF08448">
    <property type="entry name" value="PAS_4"/>
    <property type="match status" value="1"/>
</dbReference>
<dbReference type="NCBIfam" id="TIGR00229">
    <property type="entry name" value="sensory_box"/>
    <property type="match status" value="1"/>
</dbReference>
<dbReference type="Gene3D" id="3.40.50.2300">
    <property type="match status" value="1"/>
</dbReference>
<keyword evidence="8" id="KW-0902">Two-component regulatory system</keyword>
<dbReference type="PROSITE" id="PS50112">
    <property type="entry name" value="PAS"/>
    <property type="match status" value="1"/>
</dbReference>
<feature type="domain" description="Histidine kinase" evidence="10">
    <location>
        <begin position="278"/>
        <end position="489"/>
    </location>
</feature>
<dbReference type="PANTHER" id="PTHR43065:SF10">
    <property type="entry name" value="PEROXIDE STRESS-ACTIVATED HISTIDINE KINASE MAK3"/>
    <property type="match status" value="1"/>
</dbReference>
<dbReference type="Gene3D" id="1.10.287.130">
    <property type="match status" value="1"/>
</dbReference>
<dbReference type="InterPro" id="IPR000014">
    <property type="entry name" value="PAS"/>
</dbReference>
<evidence type="ECO:0000313" key="14">
    <source>
        <dbReference type="EMBL" id="APW60503.1"/>
    </source>
</evidence>
<gene>
    <name evidence="14" type="primary">kinE_1</name>
    <name evidence="14" type="ORF">BSF38_01973</name>
</gene>
<dbReference type="SUPFAM" id="SSF55874">
    <property type="entry name" value="ATPase domain of HSP90 chaperone/DNA topoisomerase II/histidine kinase"/>
    <property type="match status" value="1"/>
</dbReference>
<evidence type="ECO:0000256" key="7">
    <source>
        <dbReference type="ARBA" id="ARBA00022840"/>
    </source>
</evidence>
<dbReference type="Gene3D" id="3.30.450.20">
    <property type="entry name" value="PAS domain"/>
    <property type="match status" value="1"/>
</dbReference>
<dbReference type="STRING" id="1387353.BSF38_01973"/>
<dbReference type="InterPro" id="IPR003594">
    <property type="entry name" value="HATPase_dom"/>
</dbReference>
<evidence type="ECO:0000256" key="8">
    <source>
        <dbReference type="ARBA" id="ARBA00023012"/>
    </source>
</evidence>
<dbReference type="PROSITE" id="PS50113">
    <property type="entry name" value="PAC"/>
    <property type="match status" value="1"/>
</dbReference>
<dbReference type="SMART" id="SM00387">
    <property type="entry name" value="HATPase_c"/>
    <property type="match status" value="1"/>
</dbReference>
<evidence type="ECO:0000259" key="12">
    <source>
        <dbReference type="PROSITE" id="PS50112"/>
    </source>
</evidence>
<comment type="catalytic activity">
    <reaction evidence="1">
        <text>ATP + protein L-histidine = ADP + protein N-phospho-L-histidine.</text>
        <dbReference type="EC" id="2.7.13.3"/>
    </reaction>
</comment>
<dbReference type="PRINTS" id="PR00344">
    <property type="entry name" value="BCTRLSENSOR"/>
</dbReference>
<evidence type="ECO:0000256" key="1">
    <source>
        <dbReference type="ARBA" id="ARBA00000085"/>
    </source>
</evidence>
<dbReference type="CDD" id="cd00082">
    <property type="entry name" value="HisKA"/>
    <property type="match status" value="1"/>
</dbReference>
<reference evidence="15" key="1">
    <citation type="submission" date="2016-12" db="EMBL/GenBank/DDBJ databases">
        <title>Comparative genomics of four Isosphaeraceae planctomycetes: a common pool of plasmids and glycoside hydrolase genes.</title>
        <authorList>
            <person name="Ivanova A."/>
        </authorList>
    </citation>
    <scope>NUCLEOTIDE SEQUENCE [LARGE SCALE GENOMIC DNA]</scope>
    <source>
        <strain evidence="15">PX4</strain>
    </source>
</reference>
<organism evidence="14 15">
    <name type="scientific">Paludisphaera borealis</name>
    <dbReference type="NCBI Taxonomy" id="1387353"/>
    <lineage>
        <taxon>Bacteria</taxon>
        <taxon>Pseudomonadati</taxon>
        <taxon>Planctomycetota</taxon>
        <taxon>Planctomycetia</taxon>
        <taxon>Isosphaerales</taxon>
        <taxon>Isosphaeraceae</taxon>
        <taxon>Paludisphaera</taxon>
    </lineage>
</organism>
<dbReference type="InterPro" id="IPR035965">
    <property type="entry name" value="PAS-like_dom_sf"/>
</dbReference>
<dbReference type="InterPro" id="IPR036890">
    <property type="entry name" value="HATPase_C_sf"/>
</dbReference>
<dbReference type="CDD" id="cd00075">
    <property type="entry name" value="HATPase"/>
    <property type="match status" value="1"/>
</dbReference>
<protein>
    <recommendedName>
        <fullName evidence="2">histidine kinase</fullName>
        <ecNumber evidence="2">2.7.13.3</ecNumber>
    </recommendedName>
</protein>
<dbReference type="InterPro" id="IPR003661">
    <property type="entry name" value="HisK_dim/P_dom"/>
</dbReference>
<accession>A0A1U7CNP2</accession>
<evidence type="ECO:0000259" key="11">
    <source>
        <dbReference type="PROSITE" id="PS50110"/>
    </source>
</evidence>
<keyword evidence="5" id="KW-0547">Nucleotide-binding</keyword>
<dbReference type="EC" id="2.7.13.3" evidence="2"/>
<evidence type="ECO:0000259" key="13">
    <source>
        <dbReference type="PROSITE" id="PS50113"/>
    </source>
</evidence>
<dbReference type="SMART" id="SM00388">
    <property type="entry name" value="HisKA"/>
    <property type="match status" value="1"/>
</dbReference>
<feature type="domain" description="PAS" evidence="12">
    <location>
        <begin position="134"/>
        <end position="170"/>
    </location>
</feature>
<dbReference type="SMART" id="SM00448">
    <property type="entry name" value="REC"/>
    <property type="match status" value="1"/>
</dbReference>
<dbReference type="InterPro" id="IPR005467">
    <property type="entry name" value="His_kinase_dom"/>
</dbReference>
<evidence type="ECO:0000256" key="2">
    <source>
        <dbReference type="ARBA" id="ARBA00012438"/>
    </source>
</evidence>
<evidence type="ECO:0000256" key="4">
    <source>
        <dbReference type="ARBA" id="ARBA00022679"/>
    </source>
</evidence>
<keyword evidence="4 14" id="KW-0808">Transferase</keyword>
<feature type="domain" description="Response regulatory" evidence="11">
    <location>
        <begin position="8"/>
        <end position="122"/>
    </location>
</feature>
<evidence type="ECO:0000256" key="6">
    <source>
        <dbReference type="ARBA" id="ARBA00022777"/>
    </source>
</evidence>
<dbReference type="EMBL" id="CP019082">
    <property type="protein sequence ID" value="APW60503.1"/>
    <property type="molecule type" value="Genomic_DNA"/>
</dbReference>
<evidence type="ECO:0000256" key="5">
    <source>
        <dbReference type="ARBA" id="ARBA00022741"/>
    </source>
</evidence>
<evidence type="ECO:0000259" key="10">
    <source>
        <dbReference type="PROSITE" id="PS50109"/>
    </source>
</evidence>
<dbReference type="SUPFAM" id="SSF55785">
    <property type="entry name" value="PYP-like sensor domain (PAS domain)"/>
    <property type="match status" value="1"/>
</dbReference>
<dbReference type="OrthoDB" id="236031at2"/>
<keyword evidence="6 14" id="KW-0418">Kinase</keyword>
<name>A0A1U7CNP2_9BACT</name>
<dbReference type="CDD" id="cd00130">
    <property type="entry name" value="PAS"/>
    <property type="match status" value="1"/>
</dbReference>
<sequence length="490" mass="54022">MVGDPALRILIVEDDADTRENLRDILELDGCRVDEAVTVAATLDRQDWSTYSTILLDRKLPDGTAFDLLPRLKRLAPAADVIILTGFADVDGAISALRQGAADYLLKPINPDELKARIFRLAESRRADEELRRRSLILQSVLKQVADATIVVDRHGKVLLYSPAIERLIGSIRVGAPLEEWSARGLLHRPDADTPYALEDMPLSRALRGDEVIDEEIFVKPPGNRPSRWMSANASPLRDPEGIQGAVVILRDITERKEAQARALQSERLAAIGEMVTGLAHESRNALQRGQACLEMLALEVRDRPRAVDLVVRLQKAQDDLARLYEDVRDYASPILIRSRSCDLAEVWRKAWSDLEPARRGRKAVLREVIEIADASNLIDPSRMAQVFRNLLENSLAACVDPVEIAIRCVPDELDGHPALRISVSDNGPGFAPGQRPKAFEAFHTTKTKGTGLGLAICRRIIEAHGGRIILGSGPGRGAKFIITLPKGNP</sequence>
<dbReference type="GO" id="GO:0000155">
    <property type="term" value="F:phosphorelay sensor kinase activity"/>
    <property type="evidence" value="ECO:0007669"/>
    <property type="project" value="InterPro"/>
</dbReference>
<evidence type="ECO:0000256" key="3">
    <source>
        <dbReference type="ARBA" id="ARBA00022553"/>
    </source>
</evidence>
<keyword evidence="3 9" id="KW-0597">Phosphoprotein</keyword>
<evidence type="ECO:0000313" key="15">
    <source>
        <dbReference type="Proteomes" id="UP000186309"/>
    </source>
</evidence>
<dbReference type="AlphaFoldDB" id="A0A1U7CNP2"/>
<dbReference type="InterPro" id="IPR011006">
    <property type="entry name" value="CheY-like_superfamily"/>
</dbReference>
<dbReference type="InterPro" id="IPR001789">
    <property type="entry name" value="Sig_transdc_resp-reg_receiver"/>
</dbReference>
<dbReference type="PROSITE" id="PS50109">
    <property type="entry name" value="HIS_KIN"/>
    <property type="match status" value="1"/>
</dbReference>
<dbReference type="PANTHER" id="PTHR43065">
    <property type="entry name" value="SENSOR HISTIDINE KINASE"/>
    <property type="match status" value="1"/>
</dbReference>
<evidence type="ECO:0000256" key="9">
    <source>
        <dbReference type="PROSITE-ProRule" id="PRU00169"/>
    </source>
</evidence>
<dbReference type="CDD" id="cd00156">
    <property type="entry name" value="REC"/>
    <property type="match status" value="1"/>
</dbReference>
<dbReference type="InterPro" id="IPR004358">
    <property type="entry name" value="Sig_transdc_His_kin-like_C"/>
</dbReference>
<keyword evidence="15" id="KW-1185">Reference proteome</keyword>
<dbReference type="Pfam" id="PF02518">
    <property type="entry name" value="HATPase_c"/>
    <property type="match status" value="1"/>
</dbReference>